<keyword evidence="2" id="KW-1185">Reference proteome</keyword>
<dbReference type="Proteomes" id="UP000187209">
    <property type="component" value="Unassembled WGS sequence"/>
</dbReference>
<evidence type="ECO:0008006" key="3">
    <source>
        <dbReference type="Google" id="ProtNLM"/>
    </source>
</evidence>
<accession>A0A1R2CR63</accession>
<comment type="caution">
    <text evidence="1">The sequence shown here is derived from an EMBL/GenBank/DDBJ whole genome shotgun (WGS) entry which is preliminary data.</text>
</comment>
<gene>
    <name evidence="1" type="ORF">SteCoe_5990</name>
</gene>
<protein>
    <recommendedName>
        <fullName evidence="3">CSD domain-containing protein</fullName>
    </recommendedName>
</protein>
<dbReference type="AlphaFoldDB" id="A0A1R2CR63"/>
<dbReference type="OrthoDB" id="422005at2759"/>
<dbReference type="SUPFAM" id="SSF50249">
    <property type="entry name" value="Nucleic acid-binding proteins"/>
    <property type="match status" value="1"/>
</dbReference>
<evidence type="ECO:0000313" key="2">
    <source>
        <dbReference type="Proteomes" id="UP000187209"/>
    </source>
</evidence>
<dbReference type="EMBL" id="MPUH01000080">
    <property type="protein sequence ID" value="OMJ91496.1"/>
    <property type="molecule type" value="Genomic_DNA"/>
</dbReference>
<sequence length="249" mass="28250">MALSLKPSHTRHLSSTLGPTFSPCMPFHTRCSSNVFFNSSISITELKKIGEDASIEELYLTWGETQKKFNEWASNTSSPVKNSPAKITPKLTKYPFLLTPPPGFEKIKPIQLSSTSTESEISPTLDKRKLCQVSENDVKLQAPPSKFGLIKREKRGTFNKECIVGEMFTGELKFYQLKRRFGFISLDVDKSDVFLCEDDLVLSGISIKKFKEAIFKKVQLMFMFSIKNYNENGIDKRKAINVKLLTDIN</sequence>
<evidence type="ECO:0000313" key="1">
    <source>
        <dbReference type="EMBL" id="OMJ91496.1"/>
    </source>
</evidence>
<proteinExistence type="predicted"/>
<organism evidence="1 2">
    <name type="scientific">Stentor coeruleus</name>
    <dbReference type="NCBI Taxonomy" id="5963"/>
    <lineage>
        <taxon>Eukaryota</taxon>
        <taxon>Sar</taxon>
        <taxon>Alveolata</taxon>
        <taxon>Ciliophora</taxon>
        <taxon>Postciliodesmatophora</taxon>
        <taxon>Heterotrichea</taxon>
        <taxon>Heterotrichida</taxon>
        <taxon>Stentoridae</taxon>
        <taxon>Stentor</taxon>
    </lineage>
</organism>
<dbReference type="InterPro" id="IPR012340">
    <property type="entry name" value="NA-bd_OB-fold"/>
</dbReference>
<name>A0A1R2CR63_9CILI</name>
<reference evidence="1 2" key="1">
    <citation type="submission" date="2016-11" db="EMBL/GenBank/DDBJ databases">
        <title>The macronuclear genome of Stentor coeruleus: a giant cell with tiny introns.</title>
        <authorList>
            <person name="Slabodnick M."/>
            <person name="Ruby J.G."/>
            <person name="Reiff S.B."/>
            <person name="Swart E.C."/>
            <person name="Gosai S."/>
            <person name="Prabakaran S."/>
            <person name="Witkowska E."/>
            <person name="Larue G.E."/>
            <person name="Fisher S."/>
            <person name="Freeman R.M."/>
            <person name="Gunawardena J."/>
            <person name="Chu W."/>
            <person name="Stover N.A."/>
            <person name="Gregory B.D."/>
            <person name="Nowacki M."/>
            <person name="Derisi J."/>
            <person name="Roy S.W."/>
            <person name="Marshall W.F."/>
            <person name="Sood P."/>
        </authorList>
    </citation>
    <scope>NUCLEOTIDE SEQUENCE [LARGE SCALE GENOMIC DNA]</scope>
    <source>
        <strain evidence="1">WM001</strain>
    </source>
</reference>